<dbReference type="Proteomes" id="UP000823775">
    <property type="component" value="Unassembled WGS sequence"/>
</dbReference>
<dbReference type="PANTHER" id="PTHR13878:SF125">
    <property type="entry name" value="L-GULONOLACTONE OXIDASE 3"/>
    <property type="match status" value="1"/>
</dbReference>
<dbReference type="InterPro" id="IPR016169">
    <property type="entry name" value="FAD-bd_PCMH_sub2"/>
</dbReference>
<protein>
    <submittedName>
        <fullName evidence="3">L-gulonolactone oxidase 3</fullName>
    </submittedName>
</protein>
<sequence>MEKTYGHRGCWSWTPEAYRYDSKRRVEFGGCSLLGGRTVAGLISTGAHGSSWWGRGGAVHDHVIGLSLIVAAREFEGYAKIVRLTPQDPLFNAATVSLGLLGIISKVTFQLEPAFKRSVRLNFTNDSDIEEEFMEHARKNEFGDIQ</sequence>
<dbReference type="SUPFAM" id="SSF56176">
    <property type="entry name" value="FAD-binding/transporter-associated domain-like"/>
    <property type="match status" value="1"/>
</dbReference>
<dbReference type="InterPro" id="IPR050432">
    <property type="entry name" value="FAD-linked_Oxidoreductases_BP"/>
</dbReference>
<evidence type="ECO:0000256" key="2">
    <source>
        <dbReference type="ARBA" id="ARBA00023002"/>
    </source>
</evidence>
<gene>
    <name evidence="3" type="primary">GULLO3_2</name>
    <name evidence="3" type="ORF">HAX54_021794</name>
</gene>
<reference evidence="3 4" key="1">
    <citation type="journal article" date="2021" name="BMC Genomics">
        <title>Datura genome reveals duplications of psychoactive alkaloid biosynthetic genes and high mutation rate following tissue culture.</title>
        <authorList>
            <person name="Rajewski A."/>
            <person name="Carter-House D."/>
            <person name="Stajich J."/>
            <person name="Litt A."/>
        </authorList>
    </citation>
    <scope>NUCLEOTIDE SEQUENCE [LARGE SCALE GENOMIC DNA]</scope>
    <source>
        <strain evidence="3">AR-01</strain>
    </source>
</reference>
<evidence type="ECO:0000313" key="3">
    <source>
        <dbReference type="EMBL" id="MCD9638086.1"/>
    </source>
</evidence>
<evidence type="ECO:0000313" key="4">
    <source>
        <dbReference type="Proteomes" id="UP000823775"/>
    </source>
</evidence>
<dbReference type="EMBL" id="JACEIK010002614">
    <property type="protein sequence ID" value="MCD9638086.1"/>
    <property type="molecule type" value="Genomic_DNA"/>
</dbReference>
<dbReference type="PANTHER" id="PTHR13878">
    <property type="entry name" value="GULONOLACTONE OXIDASE"/>
    <property type="match status" value="1"/>
</dbReference>
<organism evidence="3 4">
    <name type="scientific">Datura stramonium</name>
    <name type="common">Jimsonweed</name>
    <name type="synonym">Common thornapple</name>
    <dbReference type="NCBI Taxonomy" id="4076"/>
    <lineage>
        <taxon>Eukaryota</taxon>
        <taxon>Viridiplantae</taxon>
        <taxon>Streptophyta</taxon>
        <taxon>Embryophyta</taxon>
        <taxon>Tracheophyta</taxon>
        <taxon>Spermatophyta</taxon>
        <taxon>Magnoliopsida</taxon>
        <taxon>eudicotyledons</taxon>
        <taxon>Gunneridae</taxon>
        <taxon>Pentapetalae</taxon>
        <taxon>asterids</taxon>
        <taxon>lamiids</taxon>
        <taxon>Solanales</taxon>
        <taxon>Solanaceae</taxon>
        <taxon>Solanoideae</taxon>
        <taxon>Datureae</taxon>
        <taxon>Datura</taxon>
    </lineage>
</organism>
<accession>A0ABS8UVM5</accession>
<keyword evidence="4" id="KW-1185">Reference proteome</keyword>
<keyword evidence="2" id="KW-0560">Oxidoreductase</keyword>
<proteinExistence type="inferred from homology"/>
<name>A0ABS8UVM5_DATST</name>
<dbReference type="Gene3D" id="3.30.465.10">
    <property type="match status" value="1"/>
</dbReference>
<evidence type="ECO:0000256" key="1">
    <source>
        <dbReference type="ARBA" id="ARBA00005466"/>
    </source>
</evidence>
<comment type="caution">
    <text evidence="3">The sequence shown here is derived from an EMBL/GenBank/DDBJ whole genome shotgun (WGS) entry which is preliminary data.</text>
</comment>
<dbReference type="InterPro" id="IPR036318">
    <property type="entry name" value="FAD-bd_PCMH-like_sf"/>
</dbReference>
<comment type="similarity">
    <text evidence="1">Belongs to the oxygen-dependent FAD-linked oxidoreductase family.</text>
</comment>